<dbReference type="Proteomes" id="UP000196365">
    <property type="component" value="Unassembled WGS sequence"/>
</dbReference>
<gene>
    <name evidence="3" type="primary">scpA</name>
    <name evidence="4" type="ORF">SAMN02745973_00102</name>
</gene>
<comment type="function">
    <text evidence="3">Participates in chromosomal partition during cell division. May act via the formation of a condensin-like complex containing Smc and ScpB that pull DNA away from mid-cell into both cell halves.</text>
</comment>
<dbReference type="PANTHER" id="PTHR33969">
    <property type="entry name" value="SEGREGATION AND CONDENSATION PROTEIN A"/>
    <property type="match status" value="1"/>
</dbReference>
<comment type="similarity">
    <text evidence="3">Belongs to the ScpA family.</text>
</comment>
<dbReference type="GO" id="GO:0006260">
    <property type="term" value="P:DNA replication"/>
    <property type="evidence" value="ECO:0007669"/>
    <property type="project" value="UniProtKB-UniRule"/>
</dbReference>
<name>A0A1T4JUL7_9FIRM</name>
<keyword evidence="1 3" id="KW-0159">Chromosome partition</keyword>
<evidence type="ECO:0000256" key="3">
    <source>
        <dbReference type="HAMAP-Rule" id="MF_01805"/>
    </source>
</evidence>
<dbReference type="AlphaFoldDB" id="A0A1T4JUL7"/>
<reference evidence="4 5" key="1">
    <citation type="submission" date="2017-02" db="EMBL/GenBank/DDBJ databases">
        <authorList>
            <person name="Peterson S.W."/>
        </authorList>
    </citation>
    <scope>NUCLEOTIDE SEQUENCE [LARGE SCALE GENOMIC DNA]</scope>
    <source>
        <strain evidence="4 5">DSM 15102</strain>
    </source>
</reference>
<dbReference type="HAMAP" id="MF_01805">
    <property type="entry name" value="ScpA"/>
    <property type="match status" value="1"/>
</dbReference>
<evidence type="ECO:0000256" key="2">
    <source>
        <dbReference type="ARBA" id="ARBA00044777"/>
    </source>
</evidence>
<dbReference type="OrthoDB" id="9811016at2"/>
<proteinExistence type="inferred from homology"/>
<dbReference type="PANTHER" id="PTHR33969:SF2">
    <property type="entry name" value="SEGREGATION AND CONDENSATION PROTEIN A"/>
    <property type="match status" value="1"/>
</dbReference>
<dbReference type="EMBL" id="FUWV01000001">
    <property type="protein sequence ID" value="SJZ33805.1"/>
    <property type="molecule type" value="Genomic_DNA"/>
</dbReference>
<dbReference type="GO" id="GO:0051301">
    <property type="term" value="P:cell division"/>
    <property type="evidence" value="ECO:0007669"/>
    <property type="project" value="UniProtKB-KW"/>
</dbReference>
<organism evidence="4 5">
    <name type="scientific">Garciella nitratireducens DSM 15102</name>
    <dbReference type="NCBI Taxonomy" id="1121911"/>
    <lineage>
        <taxon>Bacteria</taxon>
        <taxon>Bacillati</taxon>
        <taxon>Bacillota</taxon>
        <taxon>Clostridia</taxon>
        <taxon>Eubacteriales</taxon>
        <taxon>Eubacteriaceae</taxon>
        <taxon>Garciella</taxon>
    </lineage>
</organism>
<evidence type="ECO:0000313" key="4">
    <source>
        <dbReference type="EMBL" id="SJZ33805.1"/>
    </source>
</evidence>
<protein>
    <recommendedName>
        <fullName evidence="2 3">Segregation and condensation protein A</fullName>
    </recommendedName>
</protein>
<keyword evidence="3" id="KW-0132">Cell division</keyword>
<dbReference type="GO" id="GO:0007059">
    <property type="term" value="P:chromosome segregation"/>
    <property type="evidence" value="ECO:0007669"/>
    <property type="project" value="UniProtKB-UniRule"/>
</dbReference>
<dbReference type="Gene3D" id="1.10.10.580">
    <property type="entry name" value="Structural maintenance of chromosome 1. Chain E"/>
    <property type="match status" value="1"/>
</dbReference>
<comment type="subunit">
    <text evidence="3">Component of a cohesin-like complex composed of ScpA, ScpB and the Smc homodimer, in which ScpA and ScpB bind to the head domain of Smc. The presence of the three proteins is required for the association of the complex with DNA.</text>
</comment>
<sequence length="243" mass="29384">MSYKITLDSFQGPLDLLLHLIEKNKVDIYDIPISEITNQYMEYLNQWRKLNLDVASEFLVMAATLLEMKSKLLLPNDKIEEQLMIEEADPRQELIKKLLEYKKYKKISLYFKKRGEKEEKIIYKDPEYFPQFNVQKTDIQLDVDLLYKTYKKILSKRNLLKNKKNFHEIKKDIYTVENKMKEIINIVNKLSFVKFSTLFYQSNSKNELITIFLAILELIKRKKVHIRQKYLFDDFYILQIKEE</sequence>
<keyword evidence="3" id="KW-0131">Cell cycle</keyword>
<keyword evidence="5" id="KW-1185">Reference proteome</keyword>
<dbReference type="Pfam" id="PF02616">
    <property type="entry name" value="SMC_ScpA"/>
    <property type="match status" value="1"/>
</dbReference>
<dbReference type="GO" id="GO:0005737">
    <property type="term" value="C:cytoplasm"/>
    <property type="evidence" value="ECO:0007669"/>
    <property type="project" value="UniProtKB-SubCell"/>
</dbReference>
<dbReference type="RefSeq" id="WP_087677559.1">
    <property type="nucleotide sequence ID" value="NZ_FUWV01000001.1"/>
</dbReference>
<comment type="subcellular location">
    <subcellularLocation>
        <location evidence="3">Cytoplasm</location>
    </subcellularLocation>
    <text evidence="3">Associated with two foci at the outer edges of the nucleoid region in young cells, and at four foci within both cell halves in older cells.</text>
</comment>
<dbReference type="InterPro" id="IPR023093">
    <property type="entry name" value="ScpA-like_C"/>
</dbReference>
<evidence type="ECO:0000256" key="1">
    <source>
        <dbReference type="ARBA" id="ARBA00022829"/>
    </source>
</evidence>
<accession>A0A1T4JUL7</accession>
<evidence type="ECO:0000313" key="5">
    <source>
        <dbReference type="Proteomes" id="UP000196365"/>
    </source>
</evidence>
<dbReference type="InterPro" id="IPR003768">
    <property type="entry name" value="ScpA"/>
</dbReference>
<dbReference type="Gene3D" id="6.10.250.2410">
    <property type="match status" value="1"/>
</dbReference>
<keyword evidence="3" id="KW-0963">Cytoplasm</keyword>